<evidence type="ECO:0000313" key="7">
    <source>
        <dbReference type="EMBL" id="APA90649.1"/>
    </source>
</evidence>
<reference evidence="7" key="1">
    <citation type="submission" date="2016-09" db="EMBL/GenBank/DDBJ databases">
        <title>The Complete Genome of Burkholderia sprentiae wsm5005.</title>
        <authorList>
            <person name="De Meyer S."/>
            <person name="Wang P."/>
            <person name="Terpolilli J."/>
        </authorList>
    </citation>
    <scope>NUCLEOTIDE SEQUENCE [LARGE SCALE GENOMIC DNA]</scope>
    <source>
        <strain evidence="7">WSM5005</strain>
        <plasmid evidence="7">pl2WSM5005</plasmid>
    </source>
</reference>
<dbReference type="Gene3D" id="1.20.1740.10">
    <property type="entry name" value="Amino acid/polyamine transporter I"/>
    <property type="match status" value="1"/>
</dbReference>
<feature type="transmembrane region" description="Helical" evidence="6">
    <location>
        <begin position="119"/>
        <end position="138"/>
    </location>
</feature>
<evidence type="ECO:0000256" key="4">
    <source>
        <dbReference type="ARBA" id="ARBA00022989"/>
    </source>
</evidence>
<feature type="transmembrane region" description="Helical" evidence="6">
    <location>
        <begin position="6"/>
        <end position="24"/>
    </location>
</feature>
<name>A0A1I9YUU2_9BURK</name>
<sequence length="478" mass="51187">MGTTSLMLTVLAFAAPMAVVAGYLPFTIVADGPGASLALCLTTAILLLFTVGYVTMTRHVPKPGDFYAFISSGLGNVPGLGAAFLAVISYVALLLGGYVFFGISVSSAIVSLVGVQTEWWEWSLVGWIAVSALGYLHIELSAKVLSVSMMIEIAIVMIFNVAVIHSGGADGLSVEPFTPSAFIRGDVGVTLLYAILLFVGFEATALFRDELVEPDRTIPRATYGAVILVGLLYTLSCYALVSAYGQRVWDIAKDDPASMFAHAISIYAGRTMAEVTQVFVSMSVLASLISIHNVLSRYVFNLAADRAFPKYFSSVHYQHRSPHAASNLIAFVALLLIGLLLFTHANSAETYGMAAGIGGLGVVVLMAMVSYSAVAWFARNGMPKEENAFKTLIAPGISAIVLTLTAIFGVIHLDLVVGGKPGEYGWVTYLLLAAFVIGSLVAFYFRCAMPEVYQNLGRAERVFEFLANRQERADQLSD</sequence>
<reference evidence="7" key="2">
    <citation type="submission" date="2021-06" db="EMBL/GenBank/DDBJ databases">
        <authorList>
            <person name="Rogers T.H."/>
            <person name="Ramsay J.P."/>
            <person name="Wang P."/>
            <person name="Terpolilli J."/>
        </authorList>
    </citation>
    <scope>NUCLEOTIDE SEQUENCE</scope>
    <source>
        <strain evidence="7">WSM5005</strain>
        <plasmid evidence="7">pl2WSM5005</plasmid>
    </source>
</reference>
<evidence type="ECO:0000256" key="2">
    <source>
        <dbReference type="ARBA" id="ARBA00022475"/>
    </source>
</evidence>
<evidence type="ECO:0000256" key="5">
    <source>
        <dbReference type="ARBA" id="ARBA00023136"/>
    </source>
</evidence>
<dbReference type="GO" id="GO:0022857">
    <property type="term" value="F:transmembrane transporter activity"/>
    <property type="evidence" value="ECO:0007669"/>
    <property type="project" value="InterPro"/>
</dbReference>
<dbReference type="GO" id="GO:0005886">
    <property type="term" value="C:plasma membrane"/>
    <property type="evidence" value="ECO:0007669"/>
    <property type="project" value="UniProtKB-SubCell"/>
</dbReference>
<feature type="transmembrane region" description="Helical" evidence="6">
    <location>
        <begin position="36"/>
        <end position="54"/>
    </location>
</feature>
<dbReference type="Proteomes" id="UP000179860">
    <property type="component" value="Plasmid pl2WSM5005"/>
</dbReference>
<protein>
    <submittedName>
        <fullName evidence="7">APC family permease</fullName>
    </submittedName>
</protein>
<dbReference type="PIRSF" id="PIRSF006060">
    <property type="entry name" value="AA_transporter"/>
    <property type="match status" value="1"/>
</dbReference>
<feature type="transmembrane region" description="Helical" evidence="6">
    <location>
        <begin position="221"/>
        <end position="241"/>
    </location>
</feature>
<dbReference type="EMBL" id="CP017565">
    <property type="protein sequence ID" value="APA90649.1"/>
    <property type="molecule type" value="Genomic_DNA"/>
</dbReference>
<dbReference type="InterPro" id="IPR050367">
    <property type="entry name" value="APC_superfamily"/>
</dbReference>
<feature type="transmembrane region" description="Helical" evidence="6">
    <location>
        <begin position="351"/>
        <end position="377"/>
    </location>
</feature>
<feature type="transmembrane region" description="Helical" evidence="6">
    <location>
        <begin position="278"/>
        <end position="303"/>
    </location>
</feature>
<feature type="transmembrane region" description="Helical" evidence="6">
    <location>
        <begin position="95"/>
        <end position="113"/>
    </location>
</feature>
<keyword evidence="2" id="KW-1003">Cell membrane</keyword>
<keyword evidence="3 6" id="KW-0812">Transmembrane</keyword>
<accession>A0A1I9YUU2</accession>
<evidence type="ECO:0000256" key="3">
    <source>
        <dbReference type="ARBA" id="ARBA00022692"/>
    </source>
</evidence>
<dbReference type="PANTHER" id="PTHR42770">
    <property type="entry name" value="AMINO ACID TRANSPORTER-RELATED"/>
    <property type="match status" value="1"/>
</dbReference>
<feature type="transmembrane region" description="Helical" evidence="6">
    <location>
        <begin position="424"/>
        <end position="445"/>
    </location>
</feature>
<feature type="transmembrane region" description="Helical" evidence="6">
    <location>
        <begin position="66"/>
        <end position="88"/>
    </location>
</feature>
<dbReference type="AlphaFoldDB" id="A0A1I9YUU2"/>
<feature type="transmembrane region" description="Helical" evidence="6">
    <location>
        <begin position="389"/>
        <end position="412"/>
    </location>
</feature>
<dbReference type="Pfam" id="PF13520">
    <property type="entry name" value="AA_permease_2"/>
    <property type="match status" value="1"/>
</dbReference>
<gene>
    <name evidence="7" type="ORF">BJG93_33755</name>
</gene>
<feature type="transmembrane region" description="Helical" evidence="6">
    <location>
        <begin position="150"/>
        <end position="169"/>
    </location>
</feature>
<organism evidence="7 8">
    <name type="scientific">Paraburkholderia sprentiae WSM5005</name>
    <dbReference type="NCBI Taxonomy" id="754502"/>
    <lineage>
        <taxon>Bacteria</taxon>
        <taxon>Pseudomonadati</taxon>
        <taxon>Pseudomonadota</taxon>
        <taxon>Betaproteobacteria</taxon>
        <taxon>Burkholderiales</taxon>
        <taxon>Burkholderiaceae</taxon>
        <taxon>Paraburkholderia</taxon>
    </lineage>
</organism>
<keyword evidence="8" id="KW-1185">Reference proteome</keyword>
<comment type="subcellular location">
    <subcellularLocation>
        <location evidence="1">Cell membrane</location>
        <topology evidence="1">Multi-pass membrane protein</topology>
    </subcellularLocation>
</comment>
<geneLocation type="plasmid" evidence="7 8">
    <name>pl2WSM5005</name>
</geneLocation>
<dbReference type="KEGG" id="pspw:BJG93_33755"/>
<keyword evidence="7" id="KW-0614">Plasmid</keyword>
<feature type="transmembrane region" description="Helical" evidence="6">
    <location>
        <begin position="181"/>
        <end position="201"/>
    </location>
</feature>
<dbReference type="InterPro" id="IPR002293">
    <property type="entry name" value="AA/rel_permease1"/>
</dbReference>
<evidence type="ECO:0000313" key="8">
    <source>
        <dbReference type="Proteomes" id="UP000179860"/>
    </source>
</evidence>
<keyword evidence="5 6" id="KW-0472">Membrane</keyword>
<dbReference type="PANTHER" id="PTHR42770:SF16">
    <property type="entry name" value="AMINO ACID PERMEASE"/>
    <property type="match status" value="1"/>
</dbReference>
<evidence type="ECO:0000256" key="6">
    <source>
        <dbReference type="SAM" id="Phobius"/>
    </source>
</evidence>
<dbReference type="OrthoDB" id="9804700at2"/>
<feature type="transmembrane region" description="Helical" evidence="6">
    <location>
        <begin position="324"/>
        <end position="345"/>
    </location>
</feature>
<evidence type="ECO:0000256" key="1">
    <source>
        <dbReference type="ARBA" id="ARBA00004651"/>
    </source>
</evidence>
<proteinExistence type="predicted"/>
<keyword evidence="4 6" id="KW-1133">Transmembrane helix</keyword>